<dbReference type="PANTHER" id="PTHR25462">
    <property type="entry name" value="BONUS, ISOFORM C-RELATED"/>
    <property type="match status" value="1"/>
</dbReference>
<dbReference type="PANTHER" id="PTHR25462:SF296">
    <property type="entry name" value="MEIOTIC P26, ISOFORM F"/>
    <property type="match status" value="1"/>
</dbReference>
<dbReference type="Gene3D" id="2.120.10.30">
    <property type="entry name" value="TolB, C-terminal domain"/>
    <property type="match status" value="1"/>
</dbReference>
<dbReference type="Pfam" id="PF00643">
    <property type="entry name" value="zf-B_box"/>
    <property type="match status" value="1"/>
</dbReference>
<dbReference type="Gene3D" id="3.30.160.60">
    <property type="entry name" value="Classic Zinc Finger"/>
    <property type="match status" value="1"/>
</dbReference>
<dbReference type="SUPFAM" id="SSF101898">
    <property type="entry name" value="NHL repeat"/>
    <property type="match status" value="1"/>
</dbReference>
<accession>K1PEM3</accession>
<dbReference type="PROSITE" id="PS50119">
    <property type="entry name" value="ZF_BBOX"/>
    <property type="match status" value="1"/>
</dbReference>
<dbReference type="InterPro" id="IPR000315">
    <property type="entry name" value="Znf_B-box"/>
</dbReference>
<sequence length="547" mass="61861">MLCVHQSASMASTQGQDVVVCQLCPNPVEHHCNLCHVDLCSPCTLKHLADKTNRHEIVEFINRKEGPVLPECDTHKKNRCEMYCRECCKPTCALCVTTTHKKHDFTDIGEIIENKKQQIFADMTELENVIVPKYRNLTPAFPSAEFDKAITAIQDQEDRICNLARGIGSKLRNEVTKLKRKSEQEYKEFQTLAMKTEIELNKIIQSNNEVIKADDATAIVSYKSRNEKFRDGIKKSDLSCPNFVPVLVKENQILDMFGKLQLQYSIISDKQRNALQLMETPVYLKEIQSPYGNRSELLRITCEGTGKLWVSGNNGTINQIDWDGSILKSINLSRNAVGLSLNVQQELVFFEGWDDTIVFKYENNSVMTLLELSNWQPRGLCHTVNGNLLVSMRSVVDARSRVVRYSGSTECQVIENDKRGKPLFSVHSPAVLLLTENGNGDICIADYTGNVVVVVNSSGILRFRYGGNKITRKKNKTFEPLHIVNDKKCHILIHNQFNNNVHIIDSDGNFIRYIGYLCDGGISVDTDHNLVVGESVTGKIRIIKYLE</sequence>
<dbReference type="EMBL" id="JH823138">
    <property type="protein sequence ID" value="EKC17269.1"/>
    <property type="molecule type" value="Genomic_DNA"/>
</dbReference>
<protein>
    <submittedName>
        <fullName evidence="1">Uncharacterized protein</fullName>
    </submittedName>
</protein>
<dbReference type="AlphaFoldDB" id="K1PEM3"/>
<reference evidence="1" key="1">
    <citation type="journal article" date="2012" name="Nature">
        <title>The oyster genome reveals stress adaptation and complexity of shell formation.</title>
        <authorList>
            <person name="Zhang G."/>
            <person name="Fang X."/>
            <person name="Guo X."/>
            <person name="Li L."/>
            <person name="Luo R."/>
            <person name="Xu F."/>
            <person name="Yang P."/>
            <person name="Zhang L."/>
            <person name="Wang X."/>
            <person name="Qi H."/>
            <person name="Xiong Z."/>
            <person name="Que H."/>
            <person name="Xie Y."/>
            <person name="Holland P.W."/>
            <person name="Paps J."/>
            <person name="Zhu Y."/>
            <person name="Wu F."/>
            <person name="Chen Y."/>
            <person name="Wang J."/>
            <person name="Peng C."/>
            <person name="Meng J."/>
            <person name="Yang L."/>
            <person name="Liu J."/>
            <person name="Wen B."/>
            <person name="Zhang N."/>
            <person name="Huang Z."/>
            <person name="Zhu Q."/>
            <person name="Feng Y."/>
            <person name="Mount A."/>
            <person name="Hedgecock D."/>
            <person name="Xu Z."/>
            <person name="Liu Y."/>
            <person name="Domazet-Loso T."/>
            <person name="Du Y."/>
            <person name="Sun X."/>
            <person name="Zhang S."/>
            <person name="Liu B."/>
            <person name="Cheng P."/>
            <person name="Jiang X."/>
            <person name="Li J."/>
            <person name="Fan D."/>
            <person name="Wang W."/>
            <person name="Fu W."/>
            <person name="Wang T."/>
            <person name="Wang B."/>
            <person name="Zhang J."/>
            <person name="Peng Z."/>
            <person name="Li Y."/>
            <person name="Li N."/>
            <person name="Wang J."/>
            <person name="Chen M."/>
            <person name="He Y."/>
            <person name="Tan F."/>
            <person name="Song X."/>
            <person name="Zheng Q."/>
            <person name="Huang R."/>
            <person name="Yang H."/>
            <person name="Du X."/>
            <person name="Chen L."/>
            <person name="Yang M."/>
            <person name="Gaffney P.M."/>
            <person name="Wang S."/>
            <person name="Luo L."/>
            <person name="She Z."/>
            <person name="Ming Y."/>
            <person name="Huang W."/>
            <person name="Zhang S."/>
            <person name="Huang B."/>
            <person name="Zhang Y."/>
            <person name="Qu T."/>
            <person name="Ni P."/>
            <person name="Miao G."/>
            <person name="Wang J."/>
            <person name="Wang Q."/>
            <person name="Steinberg C.E."/>
            <person name="Wang H."/>
            <person name="Li N."/>
            <person name="Qian L."/>
            <person name="Zhang G."/>
            <person name="Li Y."/>
            <person name="Yang H."/>
            <person name="Liu X."/>
            <person name="Wang J."/>
            <person name="Yin Y."/>
            <person name="Wang J."/>
        </authorList>
    </citation>
    <scope>NUCLEOTIDE SEQUENCE [LARGE SCALE GENOMIC DNA]</scope>
    <source>
        <strain evidence="1">05x7-T-G4-1.051#20</strain>
    </source>
</reference>
<dbReference type="GO" id="GO:0061630">
    <property type="term" value="F:ubiquitin protein ligase activity"/>
    <property type="evidence" value="ECO:0007669"/>
    <property type="project" value="TreeGrafter"/>
</dbReference>
<dbReference type="InterPro" id="IPR011042">
    <property type="entry name" value="6-blade_b-propeller_TolB-like"/>
</dbReference>
<dbReference type="InParanoid" id="K1PEM3"/>
<dbReference type="HOGENOM" id="CLU_007742_5_1_1"/>
<dbReference type="InterPro" id="IPR047153">
    <property type="entry name" value="TRIM45/56/19-like"/>
</dbReference>
<dbReference type="CDD" id="cd19756">
    <property type="entry name" value="Bbox2"/>
    <property type="match status" value="1"/>
</dbReference>
<dbReference type="SUPFAM" id="SSF57845">
    <property type="entry name" value="B-box zinc-binding domain"/>
    <property type="match status" value="1"/>
</dbReference>
<organism evidence="1">
    <name type="scientific">Magallana gigas</name>
    <name type="common">Pacific oyster</name>
    <name type="synonym">Crassostrea gigas</name>
    <dbReference type="NCBI Taxonomy" id="29159"/>
    <lineage>
        <taxon>Eukaryota</taxon>
        <taxon>Metazoa</taxon>
        <taxon>Spiralia</taxon>
        <taxon>Lophotrochozoa</taxon>
        <taxon>Mollusca</taxon>
        <taxon>Bivalvia</taxon>
        <taxon>Autobranchia</taxon>
        <taxon>Pteriomorphia</taxon>
        <taxon>Ostreida</taxon>
        <taxon>Ostreoidea</taxon>
        <taxon>Ostreidae</taxon>
        <taxon>Magallana</taxon>
    </lineage>
</organism>
<gene>
    <name evidence="1" type="ORF">CGI_10001329</name>
</gene>
<proteinExistence type="predicted"/>
<evidence type="ECO:0000313" key="1">
    <source>
        <dbReference type="EMBL" id="EKC17269.1"/>
    </source>
</evidence>
<name>K1PEM3_MAGGI</name>
<dbReference type="GO" id="GO:0008270">
    <property type="term" value="F:zinc ion binding"/>
    <property type="evidence" value="ECO:0007669"/>
    <property type="project" value="InterPro"/>
</dbReference>